<proteinExistence type="predicted"/>
<evidence type="ECO:0000313" key="3">
    <source>
        <dbReference type="EMBL" id="GHP05216.1"/>
    </source>
</evidence>
<keyword evidence="4" id="KW-1185">Reference proteome</keyword>
<organism evidence="3 4">
    <name type="scientific">Pycnococcus provasolii</name>
    <dbReference type="NCBI Taxonomy" id="41880"/>
    <lineage>
        <taxon>Eukaryota</taxon>
        <taxon>Viridiplantae</taxon>
        <taxon>Chlorophyta</taxon>
        <taxon>Pseudoscourfieldiophyceae</taxon>
        <taxon>Pseudoscourfieldiales</taxon>
        <taxon>Pycnococcaceae</taxon>
        <taxon>Pycnococcus</taxon>
    </lineage>
</organism>
<dbReference type="Proteomes" id="UP000660262">
    <property type="component" value="Unassembled WGS sequence"/>
</dbReference>
<protein>
    <submittedName>
        <fullName evidence="3">Uncharacterized protein</fullName>
    </submittedName>
</protein>
<keyword evidence="2" id="KW-1133">Transmembrane helix</keyword>
<keyword evidence="2" id="KW-0812">Transmembrane</keyword>
<sequence>MPTAAPAATEAFYGIYVLTTTASPPPAEASIRSTVSLFGYTLSSFGTSAKGAFRRGIARRLRDGNVDVNEKAVEFMGISSGSERRRLAATAVNVDYQIVLRNTSEASSASNLLGASSAALLQKALKDAGMGELSGVSVLVAPFTQAPPPPPSPPSPPFPPPSARGGGSGGMSNEMVIIISVVVCAVGIGGATAACLIVNRLKGAEKELQSASSRGSHWADEDYVGEASPHRITSPRGEADDSKNVEMALLARDEGSSEQVTEQSAKWYLSHAVGTVRSMMKHGGPNCELVGTSRANLCNQASKAHIGASMWWELMRLLEVESMHSELDEIRSIVLSRLSNWEQEKYAYTSEFSFDTVSPEEVISWALYHGVKARDDKRDRLVKEATSFIRSYTSEVAHWAYHGSSRGYWDFDMLGKEGAHYLNGDVASAECTNEANPDCVIERGLHHYRSAINAHALLEVYQASPEDSMHLLRTAMGGLTGVLASVDKDGLHSLAYHSAPRIMRYDDYSGDSAVSWFYMARLSASFVAFDTGLSSWLCFLCDFLHASDVKHAKILQSLPGSSADVLSWTPRDAMQTRTFLSPMRAMVEIRGGSSRIVRVHANLRKCESTLEVIASSSSFQVVVAAWSVTNGKDVVVRRSDAPDAPVCRCSRPVGVLADYSELVMSVRTLIRSACIELSTV</sequence>
<accession>A0A830HCW7</accession>
<evidence type="ECO:0000256" key="1">
    <source>
        <dbReference type="SAM" id="MobiDB-lite"/>
    </source>
</evidence>
<keyword evidence="2" id="KW-0472">Membrane</keyword>
<name>A0A830HCW7_9CHLO</name>
<dbReference type="InterPro" id="IPR043750">
    <property type="entry name" value="DUF5695"/>
</dbReference>
<dbReference type="EMBL" id="BNJQ01000009">
    <property type="protein sequence ID" value="GHP05216.1"/>
    <property type="molecule type" value="Genomic_DNA"/>
</dbReference>
<dbReference type="AlphaFoldDB" id="A0A830HCW7"/>
<evidence type="ECO:0000313" key="4">
    <source>
        <dbReference type="Proteomes" id="UP000660262"/>
    </source>
</evidence>
<feature type="compositionally biased region" description="Pro residues" evidence="1">
    <location>
        <begin position="145"/>
        <end position="162"/>
    </location>
</feature>
<gene>
    <name evidence="3" type="ORF">PPROV_000396800</name>
</gene>
<dbReference type="OrthoDB" id="2730619at2759"/>
<reference evidence="3" key="1">
    <citation type="submission" date="2020-10" db="EMBL/GenBank/DDBJ databases">
        <title>Unveiling of a novel bifunctional photoreceptor, Dualchrome1, isolated from a cosmopolitan green alga.</title>
        <authorList>
            <person name="Suzuki S."/>
            <person name="Kawachi M."/>
        </authorList>
    </citation>
    <scope>NUCLEOTIDE SEQUENCE</scope>
    <source>
        <strain evidence="3">NIES 2893</strain>
    </source>
</reference>
<feature type="transmembrane region" description="Helical" evidence="2">
    <location>
        <begin position="175"/>
        <end position="198"/>
    </location>
</feature>
<feature type="region of interest" description="Disordered" evidence="1">
    <location>
        <begin position="144"/>
        <end position="167"/>
    </location>
</feature>
<evidence type="ECO:0000256" key="2">
    <source>
        <dbReference type="SAM" id="Phobius"/>
    </source>
</evidence>
<dbReference type="Pfam" id="PF18951">
    <property type="entry name" value="DUF5695"/>
    <property type="match status" value="1"/>
</dbReference>
<comment type="caution">
    <text evidence="3">The sequence shown here is derived from an EMBL/GenBank/DDBJ whole genome shotgun (WGS) entry which is preliminary data.</text>
</comment>